<gene>
    <name evidence="2" type="ORF">ACFYKX_05625</name>
</gene>
<name>A0ABW6K910_9BACI</name>
<feature type="transmembrane region" description="Helical" evidence="1">
    <location>
        <begin position="93"/>
        <end position="111"/>
    </location>
</feature>
<dbReference type="EMBL" id="JBIACK010000001">
    <property type="protein sequence ID" value="MFE8700102.1"/>
    <property type="molecule type" value="Genomic_DNA"/>
</dbReference>
<protein>
    <recommendedName>
        <fullName evidence="4">MFS transporter</fullName>
    </recommendedName>
</protein>
<sequence length="141" mass="16744">MIKKILQSPIFNAFLVLALGVILLGNYYPSYIPDWLILDPLYLLIPIFLLFAFIPFYNKRNPKDPIKPTVIPMEFREEDEGLQWITFKATRKVYMFFAHFIPIAIMLIALFNHIVYLPIIILMVMGITQYVIYWFEVRKHS</sequence>
<evidence type="ECO:0000313" key="3">
    <source>
        <dbReference type="Proteomes" id="UP001601059"/>
    </source>
</evidence>
<feature type="transmembrane region" description="Helical" evidence="1">
    <location>
        <begin position="117"/>
        <end position="135"/>
    </location>
</feature>
<organism evidence="2 3">
    <name type="scientific">Cytobacillus spartinae</name>
    <dbReference type="NCBI Taxonomy" id="3299023"/>
    <lineage>
        <taxon>Bacteria</taxon>
        <taxon>Bacillati</taxon>
        <taxon>Bacillota</taxon>
        <taxon>Bacilli</taxon>
        <taxon>Bacillales</taxon>
        <taxon>Bacillaceae</taxon>
        <taxon>Cytobacillus</taxon>
    </lineage>
</organism>
<dbReference type="Proteomes" id="UP001601059">
    <property type="component" value="Unassembled WGS sequence"/>
</dbReference>
<proteinExistence type="predicted"/>
<keyword evidence="1" id="KW-0812">Transmembrane</keyword>
<evidence type="ECO:0008006" key="4">
    <source>
        <dbReference type="Google" id="ProtNLM"/>
    </source>
</evidence>
<keyword evidence="1" id="KW-1133">Transmembrane helix</keyword>
<accession>A0ABW6K910</accession>
<keyword evidence="3" id="KW-1185">Reference proteome</keyword>
<evidence type="ECO:0000256" key="1">
    <source>
        <dbReference type="SAM" id="Phobius"/>
    </source>
</evidence>
<evidence type="ECO:0000313" key="2">
    <source>
        <dbReference type="EMBL" id="MFE8700102.1"/>
    </source>
</evidence>
<reference evidence="2 3" key="1">
    <citation type="submission" date="2024-08" db="EMBL/GenBank/DDBJ databases">
        <title>Two novel Cytobacillus novel species.</title>
        <authorList>
            <person name="Liu G."/>
        </authorList>
    </citation>
    <scope>NUCLEOTIDE SEQUENCE [LARGE SCALE GENOMIC DNA]</scope>
    <source>
        <strain evidence="2 3">FJAT-54145</strain>
    </source>
</reference>
<feature type="transmembrane region" description="Helical" evidence="1">
    <location>
        <begin position="9"/>
        <end position="28"/>
    </location>
</feature>
<feature type="transmembrane region" description="Helical" evidence="1">
    <location>
        <begin position="40"/>
        <end position="57"/>
    </location>
</feature>
<comment type="caution">
    <text evidence="2">The sequence shown here is derived from an EMBL/GenBank/DDBJ whole genome shotgun (WGS) entry which is preliminary data.</text>
</comment>
<keyword evidence="1" id="KW-0472">Membrane</keyword>
<dbReference type="RefSeq" id="WP_389358866.1">
    <property type="nucleotide sequence ID" value="NZ_JBIACK010000001.1"/>
</dbReference>